<dbReference type="STRING" id="313596.RB2501_01460"/>
<dbReference type="EMBL" id="CP001712">
    <property type="protein sequence ID" value="EAR14052.1"/>
    <property type="molecule type" value="Genomic_DNA"/>
</dbReference>
<reference evidence="1 2" key="1">
    <citation type="journal article" date="2009" name="J. Bacteriol.">
        <title>Complete genome sequence of Robiginitalea biformata HTCC2501.</title>
        <authorList>
            <person name="Oh H.M."/>
            <person name="Giovannoni S.J."/>
            <person name="Lee K."/>
            <person name="Ferriera S."/>
            <person name="Johnson J."/>
            <person name="Cho J.C."/>
        </authorList>
    </citation>
    <scope>NUCLEOTIDE SEQUENCE [LARGE SCALE GENOMIC DNA]</scope>
    <source>
        <strain evidence="2">ATCC BAA-864 / HTCC2501 / KCTC 12146</strain>
    </source>
</reference>
<dbReference type="KEGG" id="rbi:RB2501_01460"/>
<dbReference type="Proteomes" id="UP000009049">
    <property type="component" value="Chromosome"/>
</dbReference>
<accession>A4CPW7</accession>
<dbReference type="AlphaFoldDB" id="A4CPW7"/>
<gene>
    <name evidence="1" type="ordered locus">RB2501_01460</name>
</gene>
<proteinExistence type="predicted"/>
<name>A4CPW7_ROBBH</name>
<protein>
    <submittedName>
        <fullName evidence="1">Uncharacterized protein</fullName>
    </submittedName>
</protein>
<sequence>MKLIANNFRGQTDWRIRTEEKDKFIYAYFEVCLPSGEWIKADFTVAVIWEDEGVCEAMKRLIADAEARWGVLLTKSPGKLLAI</sequence>
<organism evidence="1 2">
    <name type="scientific">Robiginitalea biformata (strain ATCC BAA-864 / DSM 15991 / KCTC 12146 / HTCC2501)</name>
    <dbReference type="NCBI Taxonomy" id="313596"/>
    <lineage>
        <taxon>Bacteria</taxon>
        <taxon>Pseudomonadati</taxon>
        <taxon>Bacteroidota</taxon>
        <taxon>Flavobacteriia</taxon>
        <taxon>Flavobacteriales</taxon>
        <taxon>Flavobacteriaceae</taxon>
        <taxon>Robiginitalea</taxon>
    </lineage>
</organism>
<evidence type="ECO:0000313" key="2">
    <source>
        <dbReference type="Proteomes" id="UP000009049"/>
    </source>
</evidence>
<keyword evidence="2" id="KW-1185">Reference proteome</keyword>
<dbReference type="RefSeq" id="WP_015755488.1">
    <property type="nucleotide sequence ID" value="NC_013222.1"/>
</dbReference>
<evidence type="ECO:0000313" key="1">
    <source>
        <dbReference type="EMBL" id="EAR14052.1"/>
    </source>
</evidence>
<dbReference type="HOGENOM" id="CLU_2540456_0_0_10"/>